<feature type="transmembrane region" description="Helical" evidence="1">
    <location>
        <begin position="109"/>
        <end position="127"/>
    </location>
</feature>
<keyword evidence="3" id="KW-1185">Reference proteome</keyword>
<sequence length="247" mass="25561">MAGHEARLAAREAPADLAPTPDGDAPWISLFRAGAVAAALAVVSYVAALIIVGVTSPPPTSGGAAMLEFVGAHRTVYIVRQLLWMTPSLFLMVVFLALAVALRARSRSLAAVAGLIAVSSWVLTFAWPATGDGSLAMVVLSDKYAEAGTLGQRAPFAAGAEVLIALNDVPAVIGVLQTLGILLIALLMLRGPFGAGAAWLGIATGAVGMLSEALRPLLGWAYAGYGLLLFVWLGWIAVALWRHGRRG</sequence>
<accession>A0ABQ3YEV0</accession>
<keyword evidence="1" id="KW-1133">Transmembrane helix</keyword>
<evidence type="ECO:0008006" key="4">
    <source>
        <dbReference type="Google" id="ProtNLM"/>
    </source>
</evidence>
<organism evidence="2 3">
    <name type="scientific">Paractinoplanes deccanensis</name>
    <dbReference type="NCBI Taxonomy" id="113561"/>
    <lineage>
        <taxon>Bacteria</taxon>
        <taxon>Bacillati</taxon>
        <taxon>Actinomycetota</taxon>
        <taxon>Actinomycetes</taxon>
        <taxon>Micromonosporales</taxon>
        <taxon>Micromonosporaceae</taxon>
        <taxon>Paractinoplanes</taxon>
    </lineage>
</organism>
<gene>
    <name evidence="2" type="ORF">Ade02nite_71650</name>
</gene>
<protein>
    <recommendedName>
        <fullName evidence="4">DUF4386 family protein</fullName>
    </recommendedName>
</protein>
<feature type="transmembrane region" description="Helical" evidence="1">
    <location>
        <begin position="82"/>
        <end position="102"/>
    </location>
</feature>
<evidence type="ECO:0000256" key="1">
    <source>
        <dbReference type="SAM" id="Phobius"/>
    </source>
</evidence>
<reference evidence="2 3" key="1">
    <citation type="submission" date="2021-01" db="EMBL/GenBank/DDBJ databases">
        <title>Whole genome shotgun sequence of Actinoplanes deccanensis NBRC 13994.</title>
        <authorList>
            <person name="Komaki H."/>
            <person name="Tamura T."/>
        </authorList>
    </citation>
    <scope>NUCLEOTIDE SEQUENCE [LARGE SCALE GENOMIC DNA]</scope>
    <source>
        <strain evidence="2 3">NBRC 13994</strain>
    </source>
</reference>
<dbReference type="EMBL" id="BOMI01000146">
    <property type="protein sequence ID" value="GID78524.1"/>
    <property type="molecule type" value="Genomic_DNA"/>
</dbReference>
<evidence type="ECO:0000313" key="3">
    <source>
        <dbReference type="Proteomes" id="UP000609879"/>
    </source>
</evidence>
<feature type="transmembrane region" description="Helical" evidence="1">
    <location>
        <begin position="220"/>
        <end position="241"/>
    </location>
</feature>
<evidence type="ECO:0000313" key="2">
    <source>
        <dbReference type="EMBL" id="GID78524.1"/>
    </source>
</evidence>
<comment type="caution">
    <text evidence="2">The sequence shown here is derived from an EMBL/GenBank/DDBJ whole genome shotgun (WGS) entry which is preliminary data.</text>
</comment>
<dbReference type="RefSeq" id="WP_203773503.1">
    <property type="nucleotide sequence ID" value="NZ_BAAABO010000038.1"/>
</dbReference>
<keyword evidence="1" id="KW-0812">Transmembrane</keyword>
<proteinExistence type="predicted"/>
<feature type="transmembrane region" description="Helical" evidence="1">
    <location>
        <begin position="35"/>
        <end position="54"/>
    </location>
</feature>
<dbReference type="Proteomes" id="UP000609879">
    <property type="component" value="Unassembled WGS sequence"/>
</dbReference>
<keyword evidence="1" id="KW-0472">Membrane</keyword>
<name>A0ABQ3YEV0_9ACTN</name>